<dbReference type="AlphaFoldDB" id="A0A9J6B160"/>
<gene>
    <name evidence="1" type="ORF">H5410_002150</name>
</gene>
<proteinExistence type="predicted"/>
<dbReference type="EMBL" id="JACXVP010000001">
    <property type="protein sequence ID" value="KAG5630433.1"/>
    <property type="molecule type" value="Genomic_DNA"/>
</dbReference>
<name>A0A9J6B160_SOLCO</name>
<protein>
    <submittedName>
        <fullName evidence="1">Uncharacterized protein</fullName>
    </submittedName>
</protein>
<accession>A0A9J6B160</accession>
<evidence type="ECO:0000313" key="2">
    <source>
        <dbReference type="Proteomes" id="UP000824120"/>
    </source>
</evidence>
<comment type="caution">
    <text evidence="1">The sequence shown here is derived from an EMBL/GenBank/DDBJ whole genome shotgun (WGS) entry which is preliminary data.</text>
</comment>
<organism evidence="1 2">
    <name type="scientific">Solanum commersonii</name>
    <name type="common">Commerson's wild potato</name>
    <name type="synonym">Commerson's nightshade</name>
    <dbReference type="NCBI Taxonomy" id="4109"/>
    <lineage>
        <taxon>Eukaryota</taxon>
        <taxon>Viridiplantae</taxon>
        <taxon>Streptophyta</taxon>
        <taxon>Embryophyta</taxon>
        <taxon>Tracheophyta</taxon>
        <taxon>Spermatophyta</taxon>
        <taxon>Magnoliopsida</taxon>
        <taxon>eudicotyledons</taxon>
        <taxon>Gunneridae</taxon>
        <taxon>Pentapetalae</taxon>
        <taxon>asterids</taxon>
        <taxon>lamiids</taxon>
        <taxon>Solanales</taxon>
        <taxon>Solanaceae</taxon>
        <taxon>Solanoideae</taxon>
        <taxon>Solaneae</taxon>
        <taxon>Solanum</taxon>
    </lineage>
</organism>
<reference evidence="1 2" key="1">
    <citation type="submission" date="2020-09" db="EMBL/GenBank/DDBJ databases">
        <title>De no assembly of potato wild relative species, Solanum commersonii.</title>
        <authorList>
            <person name="Cho K."/>
        </authorList>
    </citation>
    <scope>NUCLEOTIDE SEQUENCE [LARGE SCALE GENOMIC DNA]</scope>
    <source>
        <strain evidence="1">LZ3.2</strain>
        <tissue evidence="1">Leaf</tissue>
    </source>
</reference>
<sequence>MNLLRTIHSLLFKQNIILHSHIYVSRKSKSAQHASSLNVIMCSPLFASNIFLINKSTINSTLVPQYTSS</sequence>
<dbReference type="Proteomes" id="UP000824120">
    <property type="component" value="Chromosome 1"/>
</dbReference>
<evidence type="ECO:0000313" key="1">
    <source>
        <dbReference type="EMBL" id="KAG5630433.1"/>
    </source>
</evidence>
<keyword evidence="2" id="KW-1185">Reference proteome</keyword>